<comment type="caution">
    <text evidence="1">The sequence shown here is derived from an EMBL/GenBank/DDBJ whole genome shotgun (WGS) entry which is preliminary data.</text>
</comment>
<organism evidence="1 2">
    <name type="scientific">Ignelater luminosus</name>
    <name type="common">Cucubano</name>
    <name type="synonym">Pyrophorus luminosus</name>
    <dbReference type="NCBI Taxonomy" id="2038154"/>
    <lineage>
        <taxon>Eukaryota</taxon>
        <taxon>Metazoa</taxon>
        <taxon>Ecdysozoa</taxon>
        <taxon>Arthropoda</taxon>
        <taxon>Hexapoda</taxon>
        <taxon>Insecta</taxon>
        <taxon>Pterygota</taxon>
        <taxon>Neoptera</taxon>
        <taxon>Endopterygota</taxon>
        <taxon>Coleoptera</taxon>
        <taxon>Polyphaga</taxon>
        <taxon>Elateriformia</taxon>
        <taxon>Elateroidea</taxon>
        <taxon>Elateridae</taxon>
        <taxon>Agrypninae</taxon>
        <taxon>Pyrophorini</taxon>
        <taxon>Ignelater</taxon>
    </lineage>
</organism>
<protein>
    <submittedName>
        <fullName evidence="1">Uncharacterized protein</fullName>
    </submittedName>
</protein>
<keyword evidence="2" id="KW-1185">Reference proteome</keyword>
<proteinExistence type="predicted"/>
<name>A0A8K0DCL6_IGNLU</name>
<gene>
    <name evidence="1" type="ORF">ILUMI_04437</name>
</gene>
<dbReference type="EMBL" id="VTPC01001505">
    <property type="protein sequence ID" value="KAF2901759.1"/>
    <property type="molecule type" value="Genomic_DNA"/>
</dbReference>
<evidence type="ECO:0000313" key="1">
    <source>
        <dbReference type="EMBL" id="KAF2901759.1"/>
    </source>
</evidence>
<sequence>MGGVDLTDINSWLLYRKVVTDRKEILPLCEFTAEVENVYVELDRDIRAKKKKKVLLHCHQMQFGRMVVITGLKSPKREEGNLPSLNNNKTIIFQTRKLNETECSALEAFPKVLELAKEDNT</sequence>
<dbReference type="AlphaFoldDB" id="A0A8K0DCL6"/>
<accession>A0A8K0DCL6</accession>
<reference evidence="1" key="1">
    <citation type="submission" date="2019-08" db="EMBL/GenBank/DDBJ databases">
        <title>The genome of the North American firefly Photinus pyralis.</title>
        <authorList>
            <consortium name="Photinus pyralis genome working group"/>
            <person name="Fallon T.R."/>
            <person name="Sander Lower S.E."/>
            <person name="Weng J.-K."/>
        </authorList>
    </citation>
    <scope>NUCLEOTIDE SEQUENCE</scope>
    <source>
        <strain evidence="1">TRF0915ILg1</strain>
        <tissue evidence="1">Whole body</tissue>
    </source>
</reference>
<evidence type="ECO:0000313" key="2">
    <source>
        <dbReference type="Proteomes" id="UP000801492"/>
    </source>
</evidence>
<dbReference type="Proteomes" id="UP000801492">
    <property type="component" value="Unassembled WGS sequence"/>
</dbReference>